<evidence type="ECO:0000256" key="2">
    <source>
        <dbReference type="ARBA" id="ARBA00022170"/>
    </source>
</evidence>
<name>A0AAV5RM88_STABA</name>
<sequence length="113" mass="12913">MMRSLNLQKLRPLFPKNISSINYTSLRHHSNSNLNRPGPIPLPAEDQAEFEMLQKQAEERARILNKHPQAPEEKDKHRDFEGDVNPVTGEIGGPKQDPLIHGDYSFNGRVTDF</sequence>
<dbReference type="PANTHER" id="PTHR28524">
    <property type="entry name" value="SUCCINATE DEHYDROGENASE ASSEMBLY FACTOR 4, MITOCHONDRIAL"/>
    <property type="match status" value="1"/>
</dbReference>
<reference evidence="4 5" key="1">
    <citation type="journal article" date="2023" name="Elife">
        <title>Identification of key yeast species and microbe-microbe interactions impacting larval growth of Drosophila in the wild.</title>
        <authorList>
            <person name="Mure A."/>
            <person name="Sugiura Y."/>
            <person name="Maeda R."/>
            <person name="Honda K."/>
            <person name="Sakurai N."/>
            <person name="Takahashi Y."/>
            <person name="Watada M."/>
            <person name="Katoh T."/>
            <person name="Gotoh A."/>
            <person name="Gotoh Y."/>
            <person name="Taniguchi I."/>
            <person name="Nakamura K."/>
            <person name="Hayashi T."/>
            <person name="Katayama T."/>
            <person name="Uemura T."/>
            <person name="Hattori Y."/>
        </authorList>
    </citation>
    <scope>NUCLEOTIDE SEQUENCE [LARGE SCALE GENOMIC DNA]</scope>
    <source>
        <strain evidence="4 5">SB-73</strain>
    </source>
</reference>
<evidence type="ECO:0000256" key="3">
    <source>
        <dbReference type="SAM" id="MobiDB-lite"/>
    </source>
</evidence>
<evidence type="ECO:0000313" key="4">
    <source>
        <dbReference type="EMBL" id="GMM52367.1"/>
    </source>
</evidence>
<dbReference type="EMBL" id="BTGC01000008">
    <property type="protein sequence ID" value="GMM52367.1"/>
    <property type="molecule type" value="Genomic_DNA"/>
</dbReference>
<dbReference type="Proteomes" id="UP001362899">
    <property type="component" value="Unassembled WGS sequence"/>
</dbReference>
<proteinExistence type="inferred from homology"/>
<dbReference type="GO" id="GO:0034553">
    <property type="term" value="P:mitochondrial respiratory chain complex II assembly"/>
    <property type="evidence" value="ECO:0007669"/>
    <property type="project" value="TreeGrafter"/>
</dbReference>
<comment type="similarity">
    <text evidence="1">Belongs to the SDHAF4 family.</text>
</comment>
<feature type="region of interest" description="Disordered" evidence="3">
    <location>
        <begin position="66"/>
        <end position="103"/>
    </location>
</feature>
<feature type="compositionally biased region" description="Basic and acidic residues" evidence="3">
    <location>
        <begin position="69"/>
        <end position="81"/>
    </location>
</feature>
<dbReference type="InterPro" id="IPR012875">
    <property type="entry name" value="SDHF4"/>
</dbReference>
<evidence type="ECO:0000313" key="5">
    <source>
        <dbReference type="Proteomes" id="UP001362899"/>
    </source>
</evidence>
<keyword evidence="5" id="KW-1185">Reference proteome</keyword>
<organism evidence="4 5">
    <name type="scientific">Starmerella bacillaris</name>
    <name type="common">Yeast</name>
    <name type="synonym">Candida zemplinina</name>
    <dbReference type="NCBI Taxonomy" id="1247836"/>
    <lineage>
        <taxon>Eukaryota</taxon>
        <taxon>Fungi</taxon>
        <taxon>Dikarya</taxon>
        <taxon>Ascomycota</taxon>
        <taxon>Saccharomycotina</taxon>
        <taxon>Dipodascomycetes</taxon>
        <taxon>Dipodascales</taxon>
        <taxon>Trichomonascaceae</taxon>
        <taxon>Starmerella</taxon>
    </lineage>
</organism>
<protein>
    <recommendedName>
        <fullName evidence="2">Succinate dehydrogenase assembly factor 4, mitochondrial</fullName>
    </recommendedName>
</protein>
<dbReference type="GO" id="GO:0005739">
    <property type="term" value="C:mitochondrion"/>
    <property type="evidence" value="ECO:0007669"/>
    <property type="project" value="TreeGrafter"/>
</dbReference>
<dbReference type="PANTHER" id="PTHR28524:SF3">
    <property type="entry name" value="SUCCINATE DEHYDROGENASE ASSEMBLY FACTOR 4, MITOCHONDRIAL"/>
    <property type="match status" value="1"/>
</dbReference>
<accession>A0AAV5RM88</accession>
<dbReference type="Pfam" id="PF07896">
    <property type="entry name" value="DUF1674"/>
    <property type="match status" value="1"/>
</dbReference>
<gene>
    <name evidence="4" type="ORF">DASB73_033300</name>
</gene>
<evidence type="ECO:0000256" key="1">
    <source>
        <dbReference type="ARBA" id="ARBA00005701"/>
    </source>
</evidence>
<comment type="caution">
    <text evidence="4">The sequence shown here is derived from an EMBL/GenBank/DDBJ whole genome shotgun (WGS) entry which is preliminary data.</text>
</comment>
<dbReference type="AlphaFoldDB" id="A0AAV5RM88"/>